<evidence type="ECO:0000256" key="2">
    <source>
        <dbReference type="PROSITE-ProRule" id="PRU01331"/>
    </source>
</evidence>
<feature type="domain" description="GS catalytic" evidence="4">
    <location>
        <begin position="42"/>
        <end position="390"/>
    </location>
</feature>
<dbReference type="Gene3D" id="3.30.590.10">
    <property type="entry name" value="Glutamine synthetase/guanido kinase, catalytic domain"/>
    <property type="match status" value="1"/>
</dbReference>
<reference evidence="5" key="1">
    <citation type="submission" date="2019-06" db="EMBL/GenBank/DDBJ databases">
        <authorList>
            <person name="Zheng W."/>
        </authorList>
    </citation>
    <scope>NUCLEOTIDE SEQUENCE</scope>
    <source>
        <strain evidence="5">QDHG01</strain>
    </source>
</reference>
<dbReference type="SUPFAM" id="SSF55931">
    <property type="entry name" value="Glutamine synthetase/guanido kinase"/>
    <property type="match status" value="1"/>
</dbReference>
<dbReference type="EMBL" id="RRYP01009119">
    <property type="protein sequence ID" value="TNV79289.1"/>
    <property type="molecule type" value="Genomic_DNA"/>
</dbReference>
<evidence type="ECO:0000256" key="3">
    <source>
        <dbReference type="RuleBase" id="RU000384"/>
    </source>
</evidence>
<evidence type="ECO:0000256" key="1">
    <source>
        <dbReference type="ARBA" id="ARBA00022598"/>
    </source>
</evidence>
<dbReference type="PANTHER" id="PTHR43785">
    <property type="entry name" value="GAMMA-GLUTAMYLPUTRESCINE SYNTHETASE"/>
    <property type="match status" value="1"/>
</dbReference>
<proteinExistence type="inferred from homology"/>
<dbReference type="Pfam" id="PF00120">
    <property type="entry name" value="Gln-synt_C"/>
    <property type="match status" value="1"/>
</dbReference>
<keyword evidence="1" id="KW-0436">Ligase</keyword>
<sequence length="390" mass="43431">MFGDVKLIPDKSSYKIAPWNYDIGLCFVNLANHDSTPFPLCGRSLFQSTAQRLRKEHGLELRIGVEIEFMVMKKVDSADGGVPKYMPVEIGSWAAGRTTLDFDEDLAAIARQLKQAGIVFEQMHKEAMPGQFEITLRFDEALKMVDNYLTTRMIIAKHFQKKDLVASFLPMHPGIPMGNGNHVHFSLWKVEGVREPVNITGDTTQENKMSVVFQQFLAGIIHHFNALTQFMAPNHIGLQRLQPHRSSGGYLCWGMDNKEAPIRVISPEVGQGVSHVEIKSFDHMANLPLALAAMVACGLEGIEKKRNLPAPCNFLPYLLDEATRSAAGITLLPQSFAEKKQALMGEGGQAIRDLMTSAALTNYLLVNEKDDQIPSAMTDEQQVFCLINKF</sequence>
<organism evidence="5 6">
    <name type="scientific">Halteria grandinella</name>
    <dbReference type="NCBI Taxonomy" id="5974"/>
    <lineage>
        <taxon>Eukaryota</taxon>
        <taxon>Sar</taxon>
        <taxon>Alveolata</taxon>
        <taxon>Ciliophora</taxon>
        <taxon>Intramacronucleata</taxon>
        <taxon>Spirotrichea</taxon>
        <taxon>Stichotrichia</taxon>
        <taxon>Sporadotrichida</taxon>
        <taxon>Halteriidae</taxon>
        <taxon>Halteria</taxon>
    </lineage>
</organism>
<protein>
    <recommendedName>
        <fullName evidence="4">GS catalytic domain-containing protein</fullName>
    </recommendedName>
</protein>
<dbReference type="GO" id="GO:0004356">
    <property type="term" value="F:glutamine synthetase activity"/>
    <property type="evidence" value="ECO:0007669"/>
    <property type="project" value="InterPro"/>
</dbReference>
<evidence type="ECO:0000313" key="5">
    <source>
        <dbReference type="EMBL" id="TNV79289.1"/>
    </source>
</evidence>
<dbReference type="InterPro" id="IPR008146">
    <property type="entry name" value="Gln_synth_cat_dom"/>
</dbReference>
<keyword evidence="6" id="KW-1185">Reference proteome</keyword>
<evidence type="ECO:0000259" key="4">
    <source>
        <dbReference type="PROSITE" id="PS51987"/>
    </source>
</evidence>
<dbReference type="InterPro" id="IPR014746">
    <property type="entry name" value="Gln_synth/guanido_kin_cat_dom"/>
</dbReference>
<gene>
    <name evidence="5" type="ORF">FGO68_gene15670</name>
</gene>
<dbReference type="PANTHER" id="PTHR43785:SF2">
    <property type="entry name" value="TYPE-1 GLUTAMINE SYNTHETASE 1"/>
    <property type="match status" value="1"/>
</dbReference>
<comment type="similarity">
    <text evidence="2 3">Belongs to the glutamine synthetase family.</text>
</comment>
<name>A0A8J8NR59_HALGN</name>
<comment type="caution">
    <text evidence="5">The sequence shown here is derived from an EMBL/GenBank/DDBJ whole genome shotgun (WGS) entry which is preliminary data.</text>
</comment>
<accession>A0A8J8NR59</accession>
<dbReference type="OrthoDB" id="77835at2759"/>
<dbReference type="SMART" id="SM01230">
    <property type="entry name" value="Gln-synt_C"/>
    <property type="match status" value="1"/>
</dbReference>
<dbReference type="PROSITE" id="PS51987">
    <property type="entry name" value="GS_CATALYTIC"/>
    <property type="match status" value="1"/>
</dbReference>
<dbReference type="AlphaFoldDB" id="A0A8J8NR59"/>
<evidence type="ECO:0000313" key="6">
    <source>
        <dbReference type="Proteomes" id="UP000785679"/>
    </source>
</evidence>
<dbReference type="Proteomes" id="UP000785679">
    <property type="component" value="Unassembled WGS sequence"/>
</dbReference>